<protein>
    <recommendedName>
        <fullName evidence="4">DNA repair protein</fullName>
    </recommendedName>
</protein>
<dbReference type="Proteomes" id="UP000202922">
    <property type="component" value="Unassembled WGS sequence"/>
</dbReference>
<keyword evidence="1" id="KW-0812">Transmembrane</keyword>
<keyword evidence="1" id="KW-1133">Transmembrane helix</keyword>
<reference evidence="3" key="1">
    <citation type="submission" date="2017-05" db="EMBL/GenBank/DDBJ databases">
        <authorList>
            <person name="Rodrigo-Torres L."/>
            <person name="Arahal R. D."/>
            <person name="Lucena T."/>
        </authorList>
    </citation>
    <scope>NUCLEOTIDE SEQUENCE [LARGE SCALE GENOMIC DNA]</scope>
    <source>
        <strain evidence="3">CECT 8621</strain>
    </source>
</reference>
<evidence type="ECO:0000256" key="1">
    <source>
        <dbReference type="SAM" id="Phobius"/>
    </source>
</evidence>
<evidence type="ECO:0000313" key="3">
    <source>
        <dbReference type="Proteomes" id="UP000202922"/>
    </source>
</evidence>
<evidence type="ECO:0000313" key="2">
    <source>
        <dbReference type="EMBL" id="SMX34216.1"/>
    </source>
</evidence>
<accession>A0A238JWX7</accession>
<keyword evidence="1" id="KW-0472">Membrane</keyword>
<feature type="transmembrane region" description="Helical" evidence="1">
    <location>
        <begin position="21"/>
        <end position="48"/>
    </location>
</feature>
<dbReference type="OrthoDB" id="7863443at2"/>
<sequence>MTSTSVTNLFTLQRIAQKFCLVFIAITAVSLVIASVLAGFGVLPWLSFSASYGDTVFTNAGMIAQLGLTALMLALCIFIPSGNRVMALENSHRDFAVRMDDVANAYRASHAADREGVFALSSEFDNMRERITHMRNHPDLGRLEPELLDLAAQMSFQSRDLATVYSDEKVNRARTFLQQRQEELTALGENIGLARQTTDELRRWMQEVSVEEALIEKQMESLTADLSELLPAIGYGLKPANETGANIVPIAAKTAE</sequence>
<gene>
    <name evidence="2" type="ORF">COL8621_01217</name>
</gene>
<dbReference type="EMBL" id="FXYE01000001">
    <property type="protein sequence ID" value="SMX34216.1"/>
    <property type="molecule type" value="Genomic_DNA"/>
</dbReference>
<dbReference type="AlphaFoldDB" id="A0A238JWX7"/>
<name>A0A238JWX7_9RHOB</name>
<organism evidence="2 3">
    <name type="scientific">Actibacterium lipolyticum</name>
    <dbReference type="NCBI Taxonomy" id="1524263"/>
    <lineage>
        <taxon>Bacteria</taxon>
        <taxon>Pseudomonadati</taxon>
        <taxon>Pseudomonadota</taxon>
        <taxon>Alphaproteobacteria</taxon>
        <taxon>Rhodobacterales</taxon>
        <taxon>Roseobacteraceae</taxon>
        <taxon>Actibacterium</taxon>
    </lineage>
</organism>
<keyword evidence="3" id="KW-1185">Reference proteome</keyword>
<dbReference type="RefSeq" id="WP_141137840.1">
    <property type="nucleotide sequence ID" value="NZ_FXYE01000001.1"/>
</dbReference>
<evidence type="ECO:0008006" key="4">
    <source>
        <dbReference type="Google" id="ProtNLM"/>
    </source>
</evidence>
<feature type="transmembrane region" description="Helical" evidence="1">
    <location>
        <begin position="60"/>
        <end position="79"/>
    </location>
</feature>
<proteinExistence type="predicted"/>